<evidence type="ECO:0000313" key="5">
    <source>
        <dbReference type="Proteomes" id="UP000006876"/>
    </source>
</evidence>
<dbReference type="OrthoDB" id="9784823at2"/>
<gene>
    <name evidence="4" type="ordered locus">AXYL_06873</name>
</gene>
<dbReference type="SUPFAM" id="SSF52540">
    <property type="entry name" value="P-loop containing nucleoside triphosphate hydrolases"/>
    <property type="match status" value="1"/>
</dbReference>
<evidence type="ECO:0000256" key="2">
    <source>
        <dbReference type="SAM" id="MobiDB-lite"/>
    </source>
</evidence>
<protein>
    <recommendedName>
        <fullName evidence="3">Helicase ATP-binding domain-containing protein</fullName>
    </recommendedName>
</protein>
<feature type="domain" description="Helicase ATP-binding" evidence="3">
    <location>
        <begin position="507"/>
        <end position="699"/>
    </location>
</feature>
<reference evidence="5" key="1">
    <citation type="journal article" date="2011" name="J. Bacteriol.">
        <title>Complete genome sequence of the haloaromatic acid-degrading bacterium Achromobacter xylosoxidans A8.</title>
        <authorList>
            <person name="Strnad H."/>
            <person name="Ridl J."/>
            <person name="Paces J."/>
            <person name="Kolar M."/>
            <person name="Vlcek C."/>
            <person name="Paces V."/>
        </authorList>
    </citation>
    <scope>NUCLEOTIDE SEQUENCE [LARGE SCALE GENOMIC DNA]</scope>
    <source>
        <strain evidence="5">A8</strain>
        <plasmid evidence="5">pA82</plasmid>
    </source>
</reference>
<dbReference type="Gene3D" id="3.40.50.300">
    <property type="entry name" value="P-loop containing nucleotide triphosphate hydrolases"/>
    <property type="match status" value="1"/>
</dbReference>
<dbReference type="Pfam" id="PF13872">
    <property type="entry name" value="AAA_34"/>
    <property type="match status" value="1"/>
</dbReference>
<dbReference type="RefSeq" id="WP_013397343.1">
    <property type="nucleotide sequence ID" value="NC_014642.1"/>
</dbReference>
<dbReference type="EMBL" id="CP002289">
    <property type="protein sequence ID" value="ADP20155.1"/>
    <property type="molecule type" value="Genomic_DNA"/>
</dbReference>
<dbReference type="InterPro" id="IPR027417">
    <property type="entry name" value="P-loop_NTPase"/>
</dbReference>
<feature type="compositionally biased region" description="Acidic residues" evidence="2">
    <location>
        <begin position="1935"/>
        <end position="1950"/>
    </location>
</feature>
<feature type="region of interest" description="Disordered" evidence="2">
    <location>
        <begin position="1927"/>
        <end position="1973"/>
    </location>
</feature>
<evidence type="ECO:0000259" key="3">
    <source>
        <dbReference type="PROSITE" id="PS51192"/>
    </source>
</evidence>
<dbReference type="eggNOG" id="COG0553">
    <property type="taxonomic scope" value="Bacteria"/>
</dbReference>
<dbReference type="Pfam" id="PF13871">
    <property type="entry name" value="Helicase_C_4"/>
    <property type="match status" value="1"/>
</dbReference>
<dbReference type="KEGG" id="axy:AXYL_06873"/>
<keyword evidence="4" id="KW-0614">Plasmid</keyword>
<comment type="similarity">
    <text evidence="1">Belongs to the SBNO family.</text>
</comment>
<dbReference type="PANTHER" id="PTHR12706">
    <property type="entry name" value="STRAWBERRY NOTCH-RELATED"/>
    <property type="match status" value="1"/>
</dbReference>
<dbReference type="Proteomes" id="UP000006876">
    <property type="component" value="Plasmid pA82"/>
</dbReference>
<evidence type="ECO:0000313" key="4">
    <source>
        <dbReference type="EMBL" id="ADP20155.1"/>
    </source>
</evidence>
<geneLocation type="plasmid" evidence="4 5">
    <name>pA82</name>
</geneLocation>
<dbReference type="SMART" id="SM00487">
    <property type="entry name" value="DEXDc"/>
    <property type="match status" value="1"/>
</dbReference>
<accession>E3HYK1</accession>
<sequence length="1973" mass="218095">MMPFPSGSTTSAAVFQRIWPNAIGRDMQVSAVVIQLRRPTEQAAAPAVAAAEEERLREIRQTLQESDYLGRNSGGLRVFESRSGRFLATENESLLYESESGRGNSSMFLRAVDEEALVDCAYGFIRSIELGEVQREGDLDRFIGAVLPSNEQAAAHLIPNVRRAIEEAKFRYLQERYETPVEAWGDSIRLTEFMAIRPRAGDEPWLPLPLTLAINQALGLHQDTPQDLPEGERAQRRILISGDFVGAGALMVPSDFAVIAPSEVIERALPATRDALHPDEEEGHQLDFMILQSSWGPNGSNQNVDQDLREMLGGLARVRPGGGIALVVRHAEGARLGVLTPEQREILEGFRVQVEIEAILDVPSALTRSSGVESGARLIIAAPLVPGQQPGQLPAPKACHSWDELKTVVDELLVSRGQRPSSDDVVRISDRTLENELQRPYVAFSRVGEARTMVPKNLQASLNYALARVEEEQGSVDEYVAYELGMGMETLAERFSAEQVDGIAMMISRLQKGRGIIVGDDTGIGKGRQIAAAAVWANKQQRPVIFVTDRANLFSDLARDLIDIDEWARFRPMPLNSDGHVLDIMADNEVLVSATPADRMSEILEKDLSFGDLDVNLIMLTYSQISREDSTKAAWLLKQCPNALVILDESHIAAGSDSNSADYVRMLGERSWGLVLASATWAKSVRNLHIYVRAFPESINIGQVTAAMKRGGEEFAEVFSSMLARDGAFYRREHDLSKLEANVLVDDSHYDRNRALMTQVSEVLGMMSLLSGEVDQLLHRANSATRGALRAAQEGRNAWVEQAKLNVEQLDRRIEDLESIGDSEGVAAARAERRDLTEQIGRPISKGSFFQNSFSTGGILYQAMRRTLGALLADATVDRAIESIRAGRRPVIVFDDTGEALVRRFIDEERERIEASIAAQDGDDAVRALADLVSSQRRVAVVPDVRMPMLKDLMHMFLKRLGGVKVQEGNDPDVGGTGDSTLVSIAAVPGVSEGQMEAYRRGVESILARVEALPDLPISPADYIRVRLEEAGFRVGEISGRQFALHRPGAVDDQGNPYRGFSGPWRVVKRAKKKTDVMATVRAFNDGRIDVALLNRAGATGLSMHASPRFPNQDRRELIEYQIQEDPTVRLQLYGRVNRFDQVVGPMLSIMTTGQRAELRNLMMQNRKLAGLSVNVRSSRENAALIGEVPDMLNSVGDEVCEEYLLENPGVMSRLSIEVAKVKERTGLANLVTQRIALLHPDDQDKVYDDLFAAYDDAVIRRELSGEGGASLRNRDWRARTIEEERAWGPSGEIPQELFSAFDGPVFLRTVEYVKDYQPIGWTALKETIAESNAALVAEQKAKFQPVAPTGNGRVMAVADYSREETEAVGVRRARQARDILQQLQQAAAAANNGTIGEGDPAGGNVNPDDWRSALAGAWVPIRIRRGGQNVFDRFVAYIPRRAPYIPMWQSKGDSGGELRLGFDENGGPTLQVIGRRDPTTGATWAEMFKRVYMPADERLHQVSLSSIVESAGRILEGKRIIALQRMDCASVEEALAQPDDNGVKEAHWRLLFLRSVMASLVPGAELTLREIAGSNSQTFWSVGNTMTVAKVEIPSPEDAAVFSKWKYHLVQPGDEKPTVLTAASLFKRAGMAPEFPEVEVGRTHLFDFDSRGEAARLERRFGDHTPGPVTLRRKLLTGNLFQAAEWAEATKAGMAITYTDETGQRHRAIQVRATAFGRQDINMHRIPIRLHNPLMITDFVHRTLDWANRLPPNERLPGRTLQVPMSFKAAMFEGERRQSLIDLFGIAPYAHDGKGAVAFGVEKREKARFVRMVKSAMDADRRDWEAENPDVPYPLALTAQAARTPRDQEETTVMFALPADRAASTRFIGLVIRAVGLQLYVRPQDMKLAELARQSEVVFFQEVAERLAPERQRLLDAQAARRERNRALVGDSFDSGEAESADPIEDEDAAATGLQNPGLSALPPERTEAPAM</sequence>
<evidence type="ECO:0000256" key="1">
    <source>
        <dbReference type="ARBA" id="ARBA00006992"/>
    </source>
</evidence>
<name>E3HYK1_ACHXA</name>
<dbReference type="InterPro" id="IPR039187">
    <property type="entry name" value="SNO_AAA"/>
</dbReference>
<dbReference type="InterPro" id="IPR026741">
    <property type="entry name" value="SNO"/>
</dbReference>
<proteinExistence type="inferred from homology"/>
<dbReference type="HOGENOM" id="CLU_234387_0_0_4"/>
<dbReference type="InterPro" id="IPR026937">
    <property type="entry name" value="SBNO_Helicase_C_dom"/>
</dbReference>
<dbReference type="PROSITE" id="PS51192">
    <property type="entry name" value="HELICASE_ATP_BIND_1"/>
    <property type="match status" value="1"/>
</dbReference>
<dbReference type="InterPro" id="IPR014001">
    <property type="entry name" value="Helicase_ATP-bd"/>
</dbReference>
<dbReference type="GO" id="GO:0006355">
    <property type="term" value="P:regulation of DNA-templated transcription"/>
    <property type="evidence" value="ECO:0007669"/>
    <property type="project" value="InterPro"/>
</dbReference>
<dbReference type="PANTHER" id="PTHR12706:SF30">
    <property type="entry name" value="PROTEIN STRAWBERRY NOTCH-RELATED"/>
    <property type="match status" value="1"/>
</dbReference>
<organism evidence="4 5">
    <name type="scientific">Achromobacter xylosoxidans (strain A8)</name>
    <dbReference type="NCBI Taxonomy" id="762376"/>
    <lineage>
        <taxon>Bacteria</taxon>
        <taxon>Pseudomonadati</taxon>
        <taxon>Pseudomonadota</taxon>
        <taxon>Betaproteobacteria</taxon>
        <taxon>Burkholderiales</taxon>
        <taxon>Alcaligenaceae</taxon>
        <taxon>Achromobacter</taxon>
    </lineage>
</organism>